<dbReference type="AlphaFoldDB" id="A0A562R7C3"/>
<name>A0A562R7C3_9BURK</name>
<proteinExistence type="predicted"/>
<evidence type="ECO:0000313" key="2">
    <source>
        <dbReference type="EMBL" id="TWI64320.1"/>
    </source>
</evidence>
<dbReference type="EMBL" id="VLLB01000005">
    <property type="protein sequence ID" value="TWI64320.1"/>
    <property type="molecule type" value="Genomic_DNA"/>
</dbReference>
<feature type="chain" id="PRO_5021830432" evidence="1">
    <location>
        <begin position="23"/>
        <end position="107"/>
    </location>
</feature>
<evidence type="ECO:0000256" key="1">
    <source>
        <dbReference type="SAM" id="SignalP"/>
    </source>
</evidence>
<dbReference type="Proteomes" id="UP000318431">
    <property type="component" value="Unassembled WGS sequence"/>
</dbReference>
<gene>
    <name evidence="2" type="ORF">IP91_03089</name>
</gene>
<accession>A0A562R7C3</accession>
<dbReference type="RefSeq" id="WP_229474496.1">
    <property type="nucleotide sequence ID" value="NZ_VLLB01000005.1"/>
</dbReference>
<keyword evidence="3" id="KW-1185">Reference proteome</keyword>
<evidence type="ECO:0000313" key="3">
    <source>
        <dbReference type="Proteomes" id="UP000318431"/>
    </source>
</evidence>
<reference evidence="2 3" key="1">
    <citation type="journal article" date="2015" name="Stand. Genomic Sci.">
        <title>Genomic Encyclopedia of Bacterial and Archaeal Type Strains, Phase III: the genomes of soil and plant-associated and newly described type strains.</title>
        <authorList>
            <person name="Whitman W.B."/>
            <person name="Woyke T."/>
            <person name="Klenk H.P."/>
            <person name="Zhou Y."/>
            <person name="Lilburn T.G."/>
            <person name="Beck B.J."/>
            <person name="De Vos P."/>
            <person name="Vandamme P."/>
            <person name="Eisen J.A."/>
            <person name="Garrity G."/>
            <person name="Hugenholtz P."/>
            <person name="Kyrpides N.C."/>
        </authorList>
    </citation>
    <scope>NUCLEOTIDE SEQUENCE [LARGE SCALE GENOMIC DNA]</scope>
    <source>
        <strain evidence="2 3">CGMCC 1.10822</strain>
    </source>
</reference>
<feature type="signal peptide" evidence="1">
    <location>
        <begin position="1"/>
        <end position="22"/>
    </location>
</feature>
<keyword evidence="1" id="KW-0732">Signal</keyword>
<protein>
    <submittedName>
        <fullName evidence="2">Uncharacterized protein</fullName>
    </submittedName>
</protein>
<comment type="caution">
    <text evidence="2">The sequence shown here is derived from an EMBL/GenBank/DDBJ whole genome shotgun (WGS) entry which is preliminary data.</text>
</comment>
<organism evidence="2 3">
    <name type="scientific">Pseudoduganella lurida</name>
    <dbReference type="NCBI Taxonomy" id="1036180"/>
    <lineage>
        <taxon>Bacteria</taxon>
        <taxon>Pseudomonadati</taxon>
        <taxon>Pseudomonadota</taxon>
        <taxon>Betaproteobacteria</taxon>
        <taxon>Burkholderiales</taxon>
        <taxon>Oxalobacteraceae</taxon>
        <taxon>Telluria group</taxon>
        <taxon>Pseudoduganella</taxon>
    </lineage>
</organism>
<sequence length="107" mass="11619">MNRRTFCLAATLAAIAPAIALADPREFPPGVRRGKMTPGYFPEIVIDGKVRRLSPAARIFNADNMVELPAAIRGSNILVNYTVNGDGDIDRVWILTAEEAKQKLPAA</sequence>